<dbReference type="GO" id="GO:0016301">
    <property type="term" value="F:kinase activity"/>
    <property type="evidence" value="ECO:0007669"/>
    <property type="project" value="UniProtKB-KW"/>
</dbReference>
<gene>
    <name evidence="1" type="ORF">EV192_11578</name>
</gene>
<dbReference type="OrthoDB" id="3694612at2"/>
<proteinExistence type="predicted"/>
<evidence type="ECO:0000313" key="1">
    <source>
        <dbReference type="EMBL" id="TCO48857.1"/>
    </source>
</evidence>
<dbReference type="AlphaFoldDB" id="A0A4R2IUT8"/>
<evidence type="ECO:0000313" key="2">
    <source>
        <dbReference type="Proteomes" id="UP000295680"/>
    </source>
</evidence>
<sequence length="141" mass="14746">MTTSEESARVEDEIEVRVGADPAQLPVLRAVASVVAMRQDFDLDSIADLKMAVDEACSMLLVNAAKGSVLSCRFRPSAAGIRVLATALSDTDEWPDTGSFGWHVLSTLADEVDAGVAPAAADPGGFTLRIELAKRNGTVAG</sequence>
<organism evidence="1 2">
    <name type="scientific">Actinocrispum wychmicini</name>
    <dbReference type="NCBI Taxonomy" id="1213861"/>
    <lineage>
        <taxon>Bacteria</taxon>
        <taxon>Bacillati</taxon>
        <taxon>Actinomycetota</taxon>
        <taxon>Actinomycetes</taxon>
        <taxon>Pseudonocardiales</taxon>
        <taxon>Pseudonocardiaceae</taxon>
        <taxon>Actinocrispum</taxon>
    </lineage>
</organism>
<dbReference type="RefSeq" id="WP_132125214.1">
    <property type="nucleotide sequence ID" value="NZ_SLWS01000015.1"/>
</dbReference>
<keyword evidence="2" id="KW-1185">Reference proteome</keyword>
<dbReference type="Gene3D" id="3.30.565.10">
    <property type="entry name" value="Histidine kinase-like ATPase, C-terminal domain"/>
    <property type="match status" value="1"/>
</dbReference>
<keyword evidence="1" id="KW-0418">Kinase</keyword>
<dbReference type="Proteomes" id="UP000295680">
    <property type="component" value="Unassembled WGS sequence"/>
</dbReference>
<comment type="caution">
    <text evidence="1">The sequence shown here is derived from an EMBL/GenBank/DDBJ whole genome shotgun (WGS) entry which is preliminary data.</text>
</comment>
<reference evidence="1 2" key="1">
    <citation type="submission" date="2019-03" db="EMBL/GenBank/DDBJ databases">
        <title>Genomic Encyclopedia of Type Strains, Phase IV (KMG-IV): sequencing the most valuable type-strain genomes for metagenomic binning, comparative biology and taxonomic classification.</title>
        <authorList>
            <person name="Goeker M."/>
        </authorList>
    </citation>
    <scope>NUCLEOTIDE SEQUENCE [LARGE SCALE GENOMIC DNA]</scope>
    <source>
        <strain evidence="1 2">DSM 45934</strain>
    </source>
</reference>
<dbReference type="EMBL" id="SLWS01000015">
    <property type="protein sequence ID" value="TCO48857.1"/>
    <property type="molecule type" value="Genomic_DNA"/>
</dbReference>
<name>A0A4R2IUT8_9PSEU</name>
<accession>A0A4R2IUT8</accession>
<keyword evidence="1" id="KW-0808">Transferase</keyword>
<protein>
    <submittedName>
        <fullName evidence="1">Serine/threonine-protein kinase RsbW</fullName>
    </submittedName>
</protein>
<dbReference type="InterPro" id="IPR036890">
    <property type="entry name" value="HATPase_C_sf"/>
</dbReference>